<dbReference type="EMBL" id="AJAQ01000001">
    <property type="protein sequence ID" value="EOH97377.1"/>
    <property type="molecule type" value="Genomic_DNA"/>
</dbReference>
<reference evidence="1 2" key="1">
    <citation type="submission" date="2013-02" db="EMBL/GenBank/DDBJ databases">
        <title>The Genome Sequence of Enterococcus pallens BAA-351.</title>
        <authorList>
            <consortium name="The Broad Institute Genome Sequencing Platform"/>
            <consortium name="The Broad Institute Genome Sequencing Center for Infectious Disease"/>
            <person name="Earl A.M."/>
            <person name="Gilmore M.S."/>
            <person name="Lebreton F."/>
            <person name="Walker B."/>
            <person name="Young S.K."/>
            <person name="Zeng Q."/>
            <person name="Gargeya S."/>
            <person name="Fitzgerald M."/>
            <person name="Haas B."/>
            <person name="Abouelleil A."/>
            <person name="Alvarado L."/>
            <person name="Arachchi H.M."/>
            <person name="Berlin A.M."/>
            <person name="Chapman S.B."/>
            <person name="Dewar J."/>
            <person name="Goldberg J."/>
            <person name="Griggs A."/>
            <person name="Gujja S."/>
            <person name="Hansen M."/>
            <person name="Howarth C."/>
            <person name="Imamovic A."/>
            <person name="Larimer J."/>
            <person name="McCowan C."/>
            <person name="Murphy C."/>
            <person name="Neiman D."/>
            <person name="Pearson M."/>
            <person name="Priest M."/>
            <person name="Roberts A."/>
            <person name="Saif S."/>
            <person name="Shea T."/>
            <person name="Sisk P."/>
            <person name="Sykes S."/>
            <person name="Wortman J."/>
            <person name="Nusbaum C."/>
            <person name="Birren B."/>
        </authorList>
    </citation>
    <scope>NUCLEOTIDE SEQUENCE [LARGE SCALE GENOMIC DNA]</scope>
    <source>
        <strain evidence="1 2">ATCC BAA-351</strain>
    </source>
</reference>
<dbReference type="PATRIC" id="fig|1158607.3.peg.45"/>
<evidence type="ECO:0008006" key="3">
    <source>
        <dbReference type="Google" id="ProtNLM"/>
    </source>
</evidence>
<accession>R2QLA4</accession>
<dbReference type="OrthoDB" id="2214358at2"/>
<dbReference type="AlphaFoldDB" id="R2QLA4"/>
<dbReference type="Proteomes" id="UP000013782">
    <property type="component" value="Unassembled WGS sequence"/>
</dbReference>
<dbReference type="STRING" id="160454.RV10_GL004328"/>
<dbReference type="RefSeq" id="WP_010755110.1">
    <property type="nucleotide sequence ID" value="NZ_ASWD01000002.1"/>
</dbReference>
<keyword evidence="2" id="KW-1185">Reference proteome</keyword>
<evidence type="ECO:0000313" key="1">
    <source>
        <dbReference type="EMBL" id="EOH97377.1"/>
    </source>
</evidence>
<comment type="caution">
    <text evidence="1">The sequence shown here is derived from an EMBL/GenBank/DDBJ whole genome shotgun (WGS) entry which is preliminary data.</text>
</comment>
<sequence length="356" mass="41911">MEIDICGVYLVEFKSVEKIQIKKLYIENKDLAKLSKEIKIPSQKRLPSFDSLGENIFSTSTRFRIEELEVDNYLFFLRDFYKQIINSDDDDNWLNSLDELFEEQKLFEPNVIIYRLIESNDNKEKECLYVSLFKNSMLMKDKTILFGKKKKKDKEMDVTEIGILEKRDVFILPEKDFICSIENFEGKIGLKVYRAIELDKLFSVTSLIDDYAEKKIRRFVCDIDEKKFKITNQHADVVFEDDLGNDRLMNVITEVISSDNINLKKTYASFSGRATKTIQKISLSRLEEVIEDLKEYVIDTQTDNLFTLDEIPRIDPIQKKMYVDERSVKIFAAMLNNEIIQKLLDGTIEIPYYQEI</sequence>
<dbReference type="eggNOG" id="ENOG502ZGW1">
    <property type="taxonomic scope" value="Bacteria"/>
</dbReference>
<protein>
    <recommendedName>
        <fullName evidence="3">DUF4868 domain-containing protein</fullName>
    </recommendedName>
</protein>
<organism evidence="1 2">
    <name type="scientific">Enterococcus pallens ATCC BAA-351</name>
    <dbReference type="NCBI Taxonomy" id="1158607"/>
    <lineage>
        <taxon>Bacteria</taxon>
        <taxon>Bacillati</taxon>
        <taxon>Bacillota</taxon>
        <taxon>Bacilli</taxon>
        <taxon>Lactobacillales</taxon>
        <taxon>Enterococcaceae</taxon>
        <taxon>Enterococcus</taxon>
    </lineage>
</organism>
<gene>
    <name evidence="1" type="ORF">UAU_00045</name>
</gene>
<dbReference type="HOGENOM" id="CLU_777879_0_0_9"/>
<name>R2QLA4_9ENTE</name>
<evidence type="ECO:0000313" key="2">
    <source>
        <dbReference type="Proteomes" id="UP000013782"/>
    </source>
</evidence>
<proteinExistence type="predicted"/>